<dbReference type="Pfam" id="PF13191">
    <property type="entry name" value="AAA_16"/>
    <property type="match status" value="1"/>
</dbReference>
<dbReference type="Pfam" id="PF00211">
    <property type="entry name" value="Guanylate_cyc"/>
    <property type="match status" value="1"/>
</dbReference>
<dbReference type="GO" id="GO:0005524">
    <property type="term" value="F:ATP binding"/>
    <property type="evidence" value="ECO:0007669"/>
    <property type="project" value="UniProtKB-KW"/>
</dbReference>
<dbReference type="Gramene" id="CDF34464">
    <property type="protein sequence ID" value="CDF34464"/>
    <property type="gene ID" value="CHC_T00008790001"/>
</dbReference>
<dbReference type="OrthoDB" id="194468at2759"/>
<dbReference type="InterPro" id="IPR019734">
    <property type="entry name" value="TPR_rpt"/>
</dbReference>
<dbReference type="CDD" id="cd07302">
    <property type="entry name" value="CHD"/>
    <property type="match status" value="1"/>
</dbReference>
<dbReference type="SUPFAM" id="SSF48452">
    <property type="entry name" value="TPR-like"/>
    <property type="match status" value="1"/>
</dbReference>
<keyword evidence="2" id="KW-0067">ATP-binding</keyword>
<evidence type="ECO:0000256" key="2">
    <source>
        <dbReference type="ARBA" id="ARBA00022840"/>
    </source>
</evidence>
<dbReference type="PROSITE" id="PS50125">
    <property type="entry name" value="GUANYLATE_CYCLASE_2"/>
    <property type="match status" value="1"/>
</dbReference>
<evidence type="ECO:0000313" key="4">
    <source>
        <dbReference type="EMBL" id="CDF34464.1"/>
    </source>
</evidence>
<feature type="domain" description="Guanylate cyclase" evidence="3">
    <location>
        <begin position="258"/>
        <end position="375"/>
    </location>
</feature>
<gene>
    <name evidence="4" type="ORF">CHC_T00008790001</name>
</gene>
<dbReference type="Gene3D" id="1.25.40.10">
    <property type="entry name" value="Tetratricopeptide repeat domain"/>
    <property type="match status" value="2"/>
</dbReference>
<dbReference type="Gene3D" id="3.40.50.300">
    <property type="entry name" value="P-loop containing nucleotide triphosphate hydrolases"/>
    <property type="match status" value="1"/>
</dbReference>
<evidence type="ECO:0000313" key="5">
    <source>
        <dbReference type="Proteomes" id="UP000012073"/>
    </source>
</evidence>
<proteinExistence type="predicted"/>
<organism evidence="4 5">
    <name type="scientific">Chondrus crispus</name>
    <name type="common">Carrageen Irish moss</name>
    <name type="synonym">Polymorpha crispa</name>
    <dbReference type="NCBI Taxonomy" id="2769"/>
    <lineage>
        <taxon>Eukaryota</taxon>
        <taxon>Rhodophyta</taxon>
        <taxon>Florideophyceae</taxon>
        <taxon>Rhodymeniophycidae</taxon>
        <taxon>Gigartinales</taxon>
        <taxon>Gigartinaceae</taxon>
        <taxon>Chondrus</taxon>
    </lineage>
</organism>
<dbReference type="PANTHER" id="PTHR16305">
    <property type="entry name" value="TESTICULAR SOLUBLE ADENYLYL CYCLASE"/>
    <property type="match status" value="1"/>
</dbReference>
<dbReference type="GO" id="GO:0005737">
    <property type="term" value="C:cytoplasm"/>
    <property type="evidence" value="ECO:0007669"/>
    <property type="project" value="TreeGrafter"/>
</dbReference>
<dbReference type="EMBL" id="HG001694">
    <property type="protein sequence ID" value="CDF34464.1"/>
    <property type="molecule type" value="Genomic_DNA"/>
</dbReference>
<dbReference type="GeneID" id="17322021"/>
<dbReference type="Proteomes" id="UP000012073">
    <property type="component" value="Unassembled WGS sequence"/>
</dbReference>
<keyword evidence="1" id="KW-0547">Nucleotide-binding</keyword>
<dbReference type="SMART" id="SM00044">
    <property type="entry name" value="CYCc"/>
    <property type="match status" value="1"/>
</dbReference>
<dbReference type="PANTHER" id="PTHR16305:SF28">
    <property type="entry name" value="GUANYLATE CYCLASE DOMAIN-CONTAINING PROTEIN"/>
    <property type="match status" value="1"/>
</dbReference>
<dbReference type="InterPro" id="IPR041664">
    <property type="entry name" value="AAA_16"/>
</dbReference>
<dbReference type="GO" id="GO:0035556">
    <property type="term" value="P:intracellular signal transduction"/>
    <property type="evidence" value="ECO:0007669"/>
    <property type="project" value="InterPro"/>
</dbReference>
<accession>R7Q8V3</accession>
<dbReference type="KEGG" id="ccp:CHC_T00008790001"/>
<evidence type="ECO:0000256" key="1">
    <source>
        <dbReference type="ARBA" id="ARBA00022741"/>
    </source>
</evidence>
<sequence>MHLSAPASTALQAHEDQARGYQIAQAILPPDLLQCLAEYPAGRLSLQISRALVKIPFEVIVDLTGPWQSRFSIVRTLSDLELPDAEEVQSWSPAPDDRLLIDVISDGESLQERQAWDDALMSCGLSGLCEPNDPCLIIANDSKIAQEHFRRTALPKPIVWIWPTTGEDIEAVALLTGHGHAVLALDVSRTEQTMLQAGLPLLAACARGQPIPEAIRQATQTEACPGTPWRAYNVPYRLFIASTNGRAKLAHGENRQVTALSLDLAGSTSLIQALGSEGYSEMLSELHQICVDCAEERGGVQYGRLGDDSSMIVFGLPRALEDAAQRAMTTALAMQRAIAALPGSPKLRIGIATGRVSVHQDVPYGQTVHLAARLQALGDPGDVIVDATSRSLSQQEFVFGSQTDYQVVDTDLGQLSGATLLGSRESQQPLPAAAALAPFVAREAELADIKSYWHRSCAGEVIALTLRGEAGIGKTRLIREFLQTVDGESALIFQIRGLPDFQRSPFRSLIDALERGYQLQSGDSTEHMRLTLEKGTALPVTANDAVLQLVVLLGMTPASSAPGTTPNASKESGEKLRADIFETVYQVVMRCARTRPLAVVVEDMQWVDHSTLEALTSLFNRVRDDQGLPIFFLTSAREGTQAMELPDTNVLEIEKLSHAASRWLVREIGGEKLSANAIDRLAKRANGIPLFLEESAKIAVDTQRGPEDWQTTVPESLDALLMTRLDHAGQDAKSLAQVASVLGRGVPVALLETISKDAALPVSVGVFDETLLALESSGIVYRSETATSARLSFKHELLRDVAYSSMWVRDRNTIHALTVSYLETSFSDLVRHQPDTLAYHYRASGQYADAAREWEKAATLAAATSANMEAIDHLNSAIESQNQVSPTIDSERAELRLQLKLAARLIASDGYGAALVEQVYARAEALARRLEDSAAKLKAQLGLESVYVMRGKLRLATTLARSVLETAVALVDEGANPAMLMQARWALANVLFHSGQSTEAMLLFEKCLAEYRADMHQPHAVQDPGVMCLCYSAWALWEMGYADQAKSRIEEVVSLAGRLKHKFSEAQAHGFAASLCLFRGELDQGLSHAERSIQISEESGFSVWFAHATIIRGRLRALTNRSDDSIAEMSKGYQLWASTGAVITCPFYLALIAETHLEREQIEAAKTCVDQALQIIESSNEMYHKAELLRLSGQIAYAKGEPVQGQALVAQAISLSNEQNKPAFALRASMVASERLSRNGHHEQARLMINQAIEPFSEGFDTADLLAAKYLQQTQSTQVISPSNSDGSEHRR</sequence>
<dbReference type="InterPro" id="IPR029787">
    <property type="entry name" value="Nucleotide_cyclase"/>
</dbReference>
<reference evidence="5" key="1">
    <citation type="journal article" date="2013" name="Proc. Natl. Acad. Sci. U.S.A.">
        <title>Genome structure and metabolic features in the red seaweed Chondrus crispus shed light on evolution of the Archaeplastida.</title>
        <authorList>
            <person name="Collen J."/>
            <person name="Porcel B."/>
            <person name="Carre W."/>
            <person name="Ball S.G."/>
            <person name="Chaparro C."/>
            <person name="Tonon T."/>
            <person name="Barbeyron T."/>
            <person name="Michel G."/>
            <person name="Noel B."/>
            <person name="Valentin K."/>
            <person name="Elias M."/>
            <person name="Artiguenave F."/>
            <person name="Arun A."/>
            <person name="Aury J.M."/>
            <person name="Barbosa-Neto J.F."/>
            <person name="Bothwell J.H."/>
            <person name="Bouget F.Y."/>
            <person name="Brillet L."/>
            <person name="Cabello-Hurtado F."/>
            <person name="Capella-Gutierrez S."/>
            <person name="Charrier B."/>
            <person name="Cladiere L."/>
            <person name="Cock J.M."/>
            <person name="Coelho S.M."/>
            <person name="Colleoni C."/>
            <person name="Czjzek M."/>
            <person name="Da Silva C."/>
            <person name="Delage L."/>
            <person name="Denoeud F."/>
            <person name="Deschamps P."/>
            <person name="Dittami S.M."/>
            <person name="Gabaldon T."/>
            <person name="Gachon C.M."/>
            <person name="Groisillier A."/>
            <person name="Herve C."/>
            <person name="Jabbari K."/>
            <person name="Katinka M."/>
            <person name="Kloareg B."/>
            <person name="Kowalczyk N."/>
            <person name="Labadie K."/>
            <person name="Leblanc C."/>
            <person name="Lopez P.J."/>
            <person name="McLachlan D.H."/>
            <person name="Meslet-Cladiere L."/>
            <person name="Moustafa A."/>
            <person name="Nehr Z."/>
            <person name="Nyvall Collen P."/>
            <person name="Panaud O."/>
            <person name="Partensky F."/>
            <person name="Poulain J."/>
            <person name="Rensing S.A."/>
            <person name="Rousvoal S."/>
            <person name="Samson G."/>
            <person name="Symeonidi A."/>
            <person name="Weissenbach J."/>
            <person name="Zambounis A."/>
            <person name="Wincker P."/>
            <person name="Boyen C."/>
        </authorList>
    </citation>
    <scope>NUCLEOTIDE SEQUENCE [LARGE SCALE GENOMIC DNA]</scope>
    <source>
        <strain evidence="5">cv. Stackhouse</strain>
    </source>
</reference>
<dbReference type="InterPro" id="IPR027417">
    <property type="entry name" value="P-loop_NTPase"/>
</dbReference>
<dbReference type="InterPro" id="IPR011990">
    <property type="entry name" value="TPR-like_helical_dom_sf"/>
</dbReference>
<name>R7Q8V3_CHOCR</name>
<dbReference type="SMART" id="SM00028">
    <property type="entry name" value="TPR"/>
    <property type="match status" value="3"/>
</dbReference>
<dbReference type="SUPFAM" id="SSF52540">
    <property type="entry name" value="P-loop containing nucleoside triphosphate hydrolases"/>
    <property type="match status" value="1"/>
</dbReference>
<dbReference type="GO" id="GO:0009190">
    <property type="term" value="P:cyclic nucleotide biosynthetic process"/>
    <property type="evidence" value="ECO:0007669"/>
    <property type="project" value="InterPro"/>
</dbReference>
<dbReference type="GO" id="GO:0004016">
    <property type="term" value="F:adenylate cyclase activity"/>
    <property type="evidence" value="ECO:0007669"/>
    <property type="project" value="TreeGrafter"/>
</dbReference>
<dbReference type="RefSeq" id="XP_005714283.1">
    <property type="nucleotide sequence ID" value="XM_005714226.1"/>
</dbReference>
<dbReference type="SUPFAM" id="SSF55073">
    <property type="entry name" value="Nucleotide cyclase"/>
    <property type="match status" value="1"/>
</dbReference>
<dbReference type="STRING" id="2769.R7Q8V3"/>
<evidence type="ECO:0000259" key="3">
    <source>
        <dbReference type="PROSITE" id="PS50125"/>
    </source>
</evidence>
<dbReference type="Gene3D" id="3.30.70.1230">
    <property type="entry name" value="Nucleotide cyclase"/>
    <property type="match status" value="1"/>
</dbReference>
<keyword evidence="5" id="KW-1185">Reference proteome</keyword>
<dbReference type="InterPro" id="IPR001054">
    <property type="entry name" value="A/G_cyclase"/>
</dbReference>
<protein>
    <submittedName>
        <fullName evidence="4">Putative adenylate cyclase</fullName>
    </submittedName>
</protein>